<protein>
    <submittedName>
        <fullName evidence="2">Uncharacterized protein</fullName>
    </submittedName>
</protein>
<keyword evidence="1" id="KW-0812">Transmembrane</keyword>
<keyword evidence="3" id="KW-1185">Reference proteome</keyword>
<accession>A0A5R9J212</accession>
<dbReference type="OrthoDB" id="7999660at2"/>
<proteinExistence type="predicted"/>
<evidence type="ECO:0000256" key="1">
    <source>
        <dbReference type="SAM" id="Phobius"/>
    </source>
</evidence>
<dbReference type="AlphaFoldDB" id="A0A5R9J212"/>
<dbReference type="RefSeq" id="WP_138326745.1">
    <property type="nucleotide sequence ID" value="NZ_VCDI01000005.1"/>
</dbReference>
<evidence type="ECO:0000313" key="3">
    <source>
        <dbReference type="Proteomes" id="UP000305654"/>
    </source>
</evidence>
<name>A0A5R9J212_9PROT</name>
<dbReference type="EMBL" id="VCDI01000005">
    <property type="protein sequence ID" value="TLU71675.1"/>
    <property type="molecule type" value="Genomic_DNA"/>
</dbReference>
<evidence type="ECO:0000313" key="2">
    <source>
        <dbReference type="EMBL" id="TLU71675.1"/>
    </source>
</evidence>
<sequence>MRGADPVNNELEVGFNADFEKRWHGAELVGRVLMMMFVLAAVTGLLGNGPLDHHTLLSSPEALPADSRLAIDYEPAVRYGTGTQITFHLGARSGADTVRLFLGSNIVEPFGLQQIAPQPQRSVATHDGMVLTFPVPPGASDVLVRVMAKPGTVGPVGLLAREDDGVELRWRQWVLP</sequence>
<keyword evidence="1" id="KW-1133">Transmembrane helix</keyword>
<keyword evidence="1" id="KW-0472">Membrane</keyword>
<comment type="caution">
    <text evidence="2">The sequence shown here is derived from an EMBL/GenBank/DDBJ whole genome shotgun (WGS) entry which is preliminary data.</text>
</comment>
<organism evidence="2 3">
    <name type="scientific">Lichenicoccus roseus</name>
    <dbReference type="NCBI Taxonomy" id="2683649"/>
    <lineage>
        <taxon>Bacteria</taxon>
        <taxon>Pseudomonadati</taxon>
        <taxon>Pseudomonadota</taxon>
        <taxon>Alphaproteobacteria</taxon>
        <taxon>Acetobacterales</taxon>
        <taxon>Acetobacteraceae</taxon>
        <taxon>Lichenicoccus</taxon>
    </lineage>
</organism>
<gene>
    <name evidence="2" type="ORF">FE263_14480</name>
</gene>
<dbReference type="Proteomes" id="UP000305654">
    <property type="component" value="Unassembled WGS sequence"/>
</dbReference>
<reference evidence="2 3" key="1">
    <citation type="submission" date="2019-05" db="EMBL/GenBank/DDBJ databases">
        <authorList>
            <person name="Pankratov T."/>
            <person name="Grouzdev D."/>
        </authorList>
    </citation>
    <scope>NUCLEOTIDE SEQUENCE [LARGE SCALE GENOMIC DNA]</scope>
    <source>
        <strain evidence="2 3">KEBCLARHB70R</strain>
    </source>
</reference>
<feature type="transmembrane region" description="Helical" evidence="1">
    <location>
        <begin position="28"/>
        <end position="47"/>
    </location>
</feature>